<evidence type="ECO:0000313" key="5">
    <source>
        <dbReference type="Proteomes" id="UP000178710"/>
    </source>
</evidence>
<dbReference type="NCBIfam" id="TIGR00086">
    <property type="entry name" value="smpB"/>
    <property type="match status" value="1"/>
</dbReference>
<dbReference type="HAMAP" id="MF_00023">
    <property type="entry name" value="SmpB"/>
    <property type="match status" value="1"/>
</dbReference>
<evidence type="ECO:0000313" key="4">
    <source>
        <dbReference type="EMBL" id="OHA00594.1"/>
    </source>
</evidence>
<organism evidence="4 5">
    <name type="scientific">Candidatus Sungbacteria bacterium RIFCSPHIGHO2_02_FULL_49_20</name>
    <dbReference type="NCBI Taxonomy" id="1802272"/>
    <lineage>
        <taxon>Bacteria</taxon>
        <taxon>Candidatus Sungiibacteriota</taxon>
    </lineage>
</organism>
<dbReference type="Pfam" id="PF01668">
    <property type="entry name" value="SmpB"/>
    <property type="match status" value="1"/>
</dbReference>
<dbReference type="GO" id="GO:0003723">
    <property type="term" value="F:RNA binding"/>
    <property type="evidence" value="ECO:0007669"/>
    <property type="project" value="UniProtKB-UniRule"/>
</dbReference>
<sequence length="146" mass="16793">MPSYTENRKARFDYDILETFEAGIALSGFETKAIRIGRMQLTGAFATARGMEIWLTNANIPPYQPANTPRGYVPDRPRRLLLHKSEIATLVGKIRQGLTLIPLRVYSKNRKIKMSLGLAKRKKKFDKRESIRKRDMEREVARTIGN</sequence>
<dbReference type="PANTHER" id="PTHR30308:SF2">
    <property type="entry name" value="SSRA-BINDING PROTEIN"/>
    <property type="match status" value="1"/>
</dbReference>
<dbReference type="AlphaFoldDB" id="A0A1G2KMU2"/>
<dbReference type="InterPro" id="IPR000037">
    <property type="entry name" value="SsrA-bd_prot"/>
</dbReference>
<evidence type="ECO:0000256" key="2">
    <source>
        <dbReference type="ARBA" id="ARBA00022884"/>
    </source>
</evidence>
<dbReference type="EMBL" id="MHQK01000053">
    <property type="protein sequence ID" value="OHA00594.1"/>
    <property type="molecule type" value="Genomic_DNA"/>
</dbReference>
<comment type="function">
    <text evidence="3">Required for rescue of stalled ribosomes mediated by trans-translation. Binds to transfer-messenger RNA (tmRNA), required for stable association of tmRNA with ribosomes. tmRNA and SmpB together mimic tRNA shape, replacing the anticodon stem-loop with SmpB. tmRNA is encoded by the ssrA gene; the 2 termini fold to resemble tRNA(Ala) and it encodes a 'tag peptide', a short internal open reading frame. During trans-translation Ala-aminoacylated tmRNA acts like a tRNA, entering the A-site of stalled ribosomes, displacing the stalled mRNA. The ribosome then switches to translate the ORF on the tmRNA; the nascent peptide is terminated with the 'tag peptide' encoded by the tmRNA and targeted for degradation. The ribosome is freed to recommence translation, which seems to be the essential function of trans-translation.</text>
</comment>
<dbReference type="SUPFAM" id="SSF74982">
    <property type="entry name" value="Small protein B (SmpB)"/>
    <property type="match status" value="1"/>
</dbReference>
<dbReference type="Gene3D" id="2.40.280.10">
    <property type="match status" value="1"/>
</dbReference>
<comment type="subcellular location">
    <subcellularLocation>
        <location evidence="3">Cytoplasm</location>
    </subcellularLocation>
    <text evidence="3">The tmRNA-SmpB complex associates with stalled 70S ribosomes.</text>
</comment>
<keyword evidence="1 3" id="KW-0963">Cytoplasm</keyword>
<dbReference type="GO" id="GO:0005829">
    <property type="term" value="C:cytosol"/>
    <property type="evidence" value="ECO:0007669"/>
    <property type="project" value="TreeGrafter"/>
</dbReference>
<accession>A0A1G2KMU2</accession>
<comment type="caution">
    <text evidence="4">The sequence shown here is derived from an EMBL/GenBank/DDBJ whole genome shotgun (WGS) entry which is preliminary data.</text>
</comment>
<protein>
    <recommendedName>
        <fullName evidence="3">SsrA-binding protein</fullName>
    </recommendedName>
    <alternativeName>
        <fullName evidence="3">Small protein B</fullName>
    </alternativeName>
</protein>
<comment type="similarity">
    <text evidence="3">Belongs to the SmpB family.</text>
</comment>
<dbReference type="Proteomes" id="UP000178710">
    <property type="component" value="Unassembled WGS sequence"/>
</dbReference>
<dbReference type="CDD" id="cd09294">
    <property type="entry name" value="SmpB"/>
    <property type="match status" value="1"/>
</dbReference>
<evidence type="ECO:0000256" key="1">
    <source>
        <dbReference type="ARBA" id="ARBA00022490"/>
    </source>
</evidence>
<dbReference type="InterPro" id="IPR023620">
    <property type="entry name" value="SmpB"/>
</dbReference>
<keyword evidence="2 3" id="KW-0694">RNA-binding</keyword>
<name>A0A1G2KMU2_9BACT</name>
<reference evidence="4 5" key="1">
    <citation type="journal article" date="2016" name="Nat. Commun.">
        <title>Thousands of microbial genomes shed light on interconnected biogeochemical processes in an aquifer system.</title>
        <authorList>
            <person name="Anantharaman K."/>
            <person name="Brown C.T."/>
            <person name="Hug L.A."/>
            <person name="Sharon I."/>
            <person name="Castelle C.J."/>
            <person name="Probst A.J."/>
            <person name="Thomas B.C."/>
            <person name="Singh A."/>
            <person name="Wilkins M.J."/>
            <person name="Karaoz U."/>
            <person name="Brodie E.L."/>
            <person name="Williams K.H."/>
            <person name="Hubbard S.S."/>
            <person name="Banfield J.F."/>
        </authorList>
    </citation>
    <scope>NUCLEOTIDE SEQUENCE [LARGE SCALE GENOMIC DNA]</scope>
</reference>
<gene>
    <name evidence="3" type="primary">smpB</name>
    <name evidence="4" type="ORF">A3C12_01675</name>
</gene>
<dbReference type="PANTHER" id="PTHR30308">
    <property type="entry name" value="TMRNA-BINDING COMPONENT OF TRANS-TRANSLATION TAGGING COMPLEX"/>
    <property type="match status" value="1"/>
</dbReference>
<dbReference type="GO" id="GO:0070929">
    <property type="term" value="P:trans-translation"/>
    <property type="evidence" value="ECO:0007669"/>
    <property type="project" value="UniProtKB-UniRule"/>
</dbReference>
<dbReference type="NCBIfam" id="NF003843">
    <property type="entry name" value="PRK05422.1"/>
    <property type="match status" value="1"/>
</dbReference>
<proteinExistence type="inferred from homology"/>
<dbReference type="GO" id="GO:0070930">
    <property type="term" value="P:trans-translation-dependent protein tagging"/>
    <property type="evidence" value="ECO:0007669"/>
    <property type="project" value="TreeGrafter"/>
</dbReference>
<evidence type="ECO:0000256" key="3">
    <source>
        <dbReference type="HAMAP-Rule" id="MF_00023"/>
    </source>
</evidence>